<evidence type="ECO:0000313" key="7">
    <source>
        <dbReference type="Proteomes" id="UP000676194"/>
    </source>
</evidence>
<dbReference type="AlphaFoldDB" id="A0A8E6EZ01"/>
<organism evidence="6 7">
    <name type="scientific">Telmatocola sphagniphila</name>
    <dbReference type="NCBI Taxonomy" id="1123043"/>
    <lineage>
        <taxon>Bacteria</taxon>
        <taxon>Pseudomonadati</taxon>
        <taxon>Planctomycetota</taxon>
        <taxon>Planctomycetia</taxon>
        <taxon>Gemmatales</taxon>
        <taxon>Gemmataceae</taxon>
    </lineage>
</organism>
<accession>A0A8E6EZ01</accession>
<reference evidence="6" key="1">
    <citation type="submission" date="2021-05" db="EMBL/GenBank/DDBJ databases">
        <title>Complete genome sequence of the cellulolytic planctomycete Telmatocola sphagniphila SP2T and characterization of the first cellulase from planctomycetes.</title>
        <authorList>
            <person name="Rakitin A.L."/>
            <person name="Beletsky A.V."/>
            <person name="Naumoff D.G."/>
            <person name="Kulichevskaya I.S."/>
            <person name="Mardanov A.V."/>
            <person name="Ravin N.V."/>
            <person name="Dedysh S.N."/>
        </authorList>
    </citation>
    <scope>NUCLEOTIDE SEQUENCE</scope>
    <source>
        <strain evidence="6">SP2T</strain>
    </source>
</reference>
<protein>
    <recommendedName>
        <fullName evidence="5">SF3 helicase domain-containing protein</fullName>
    </recommendedName>
</protein>
<sequence>MVHDEHTKSKSNSNSSSSDPDSAFRSRVLARMLSKINQTANFGNGNPPAQFTAAGDGISLTPHNTSSADERAGVGGHSENMLKSLEDSLGHIAGTTPSLDPLKRDLEKREEAQRDLKENGGIFRKPNDPMRIANEFLRTDKVVYWREQFYIYSDERYKLTPVSDLRPRLTEVANKLIEAEYKKKIAAWSGNGEPPTPPPVTTNNISSAMQALSAKTRVPSEIEPPCYLRGPKAGQDMSDCVVFSNGLLKLSDLLKSQEVKPAPLSPDFFNLHKLDYALTGDFRIESSHPTEWIKFLQSIWPKDPEAIDTLQEVSGYLLSGQTRCHKIFFLLGPPRSGKSTICRVLQALMGHSNCLASSMSQLSNPFGLSGWIGKKLAIFPDMRISGRYDDKLITNRLLAISGDDPIDIERKYLSTLEEVRLGARILVASNELPRLPDSALALASRFIVLRTTTSFLGREDRYLTEKLLKELPSIFWWSLDGLKRLQERIEQGKDFLQPSSGQDDMDDFRALSNPIVEFVEEYCFIDDKEATETCADVYLRWQEYAIKTGLKPLPRNLFSRNLKSCFNAIKTIRDTYAPDPESDGAKNGDFIDEGKTRKKFFKGIRLRKPVAKPSEDS</sequence>
<dbReference type="GO" id="GO:0005524">
    <property type="term" value="F:ATP binding"/>
    <property type="evidence" value="ECO:0007669"/>
    <property type="project" value="UniProtKB-KW"/>
</dbReference>
<dbReference type="Proteomes" id="UP000676194">
    <property type="component" value="Chromosome"/>
</dbReference>
<proteinExistence type="predicted"/>
<keyword evidence="3" id="KW-0067">ATP-binding</keyword>
<dbReference type="Pfam" id="PF19263">
    <property type="entry name" value="DUF5906"/>
    <property type="match status" value="1"/>
</dbReference>
<dbReference type="InterPro" id="IPR006500">
    <property type="entry name" value="Helicase_put_C_phage/plasmid"/>
</dbReference>
<keyword evidence="1" id="KW-0547">Nucleotide-binding</keyword>
<dbReference type="NCBIfam" id="TIGR01613">
    <property type="entry name" value="primase_Cterm"/>
    <property type="match status" value="1"/>
</dbReference>
<keyword evidence="2" id="KW-0378">Hydrolase</keyword>
<evidence type="ECO:0000256" key="4">
    <source>
        <dbReference type="SAM" id="MobiDB-lite"/>
    </source>
</evidence>
<dbReference type="InterPro" id="IPR051620">
    <property type="entry name" value="ORF904-like_C"/>
</dbReference>
<dbReference type="SUPFAM" id="SSF52540">
    <property type="entry name" value="P-loop containing nucleoside triphosphate hydrolases"/>
    <property type="match status" value="1"/>
</dbReference>
<dbReference type="InterPro" id="IPR045455">
    <property type="entry name" value="NrS-1_pol-like_helicase"/>
</dbReference>
<dbReference type="PANTHER" id="PTHR35372:SF2">
    <property type="entry name" value="SF3 HELICASE DOMAIN-CONTAINING PROTEIN"/>
    <property type="match status" value="1"/>
</dbReference>
<feature type="region of interest" description="Disordered" evidence="4">
    <location>
        <begin position="39"/>
        <end position="76"/>
    </location>
</feature>
<dbReference type="EMBL" id="CP074694">
    <property type="protein sequence ID" value="QVL33218.1"/>
    <property type="molecule type" value="Genomic_DNA"/>
</dbReference>
<keyword evidence="7" id="KW-1185">Reference proteome</keyword>
<feature type="compositionally biased region" description="Polar residues" evidence="4">
    <location>
        <begin position="39"/>
        <end position="49"/>
    </location>
</feature>
<gene>
    <name evidence="6" type="ORF">KIH39_04690</name>
</gene>
<dbReference type="PANTHER" id="PTHR35372">
    <property type="entry name" value="ATP BINDING PROTEIN-RELATED"/>
    <property type="match status" value="1"/>
</dbReference>
<evidence type="ECO:0000256" key="2">
    <source>
        <dbReference type="ARBA" id="ARBA00022801"/>
    </source>
</evidence>
<dbReference type="InterPro" id="IPR027417">
    <property type="entry name" value="P-loop_NTPase"/>
</dbReference>
<dbReference type="GO" id="GO:0016787">
    <property type="term" value="F:hydrolase activity"/>
    <property type="evidence" value="ECO:0007669"/>
    <property type="project" value="UniProtKB-KW"/>
</dbReference>
<dbReference type="RefSeq" id="WP_213498108.1">
    <property type="nucleotide sequence ID" value="NZ_CP074694.1"/>
</dbReference>
<dbReference type="InterPro" id="IPR014015">
    <property type="entry name" value="Helicase_SF3_DNA-vir"/>
</dbReference>
<evidence type="ECO:0000256" key="1">
    <source>
        <dbReference type="ARBA" id="ARBA00022741"/>
    </source>
</evidence>
<dbReference type="Gene3D" id="3.40.50.300">
    <property type="entry name" value="P-loop containing nucleotide triphosphate hydrolases"/>
    <property type="match status" value="1"/>
</dbReference>
<dbReference type="KEGG" id="tsph:KIH39_04690"/>
<evidence type="ECO:0000256" key="3">
    <source>
        <dbReference type="ARBA" id="ARBA00022840"/>
    </source>
</evidence>
<name>A0A8E6EZ01_9BACT</name>
<feature type="domain" description="SF3 helicase" evidence="5">
    <location>
        <begin position="305"/>
        <end position="464"/>
    </location>
</feature>
<dbReference type="PROSITE" id="PS51206">
    <property type="entry name" value="SF3_HELICASE_1"/>
    <property type="match status" value="1"/>
</dbReference>
<evidence type="ECO:0000259" key="5">
    <source>
        <dbReference type="PROSITE" id="PS51206"/>
    </source>
</evidence>
<evidence type="ECO:0000313" key="6">
    <source>
        <dbReference type="EMBL" id="QVL33218.1"/>
    </source>
</evidence>
<feature type="region of interest" description="Disordered" evidence="4">
    <location>
        <begin position="1"/>
        <end position="26"/>
    </location>
</feature>